<gene>
    <name evidence="3" type="ORF">ERS417307_03515</name>
    <name evidence="1" type="ORF">ERS852462_02421</name>
    <name evidence="2" type="ORF">ERS852510_01004</name>
    <name evidence="4" type="ORF">ERS852554_03579</name>
</gene>
<evidence type="ECO:0000313" key="6">
    <source>
        <dbReference type="Proteomes" id="UP000095614"/>
    </source>
</evidence>
<dbReference type="Proteomes" id="UP000095614">
    <property type="component" value="Unassembled WGS sequence"/>
</dbReference>
<dbReference type="AlphaFoldDB" id="A0A174JVJ0"/>
<dbReference type="Proteomes" id="UP000095766">
    <property type="component" value="Unassembled WGS sequence"/>
</dbReference>
<dbReference type="EMBL" id="CZAF01000006">
    <property type="protein sequence ID" value="CUP03803.1"/>
    <property type="molecule type" value="Genomic_DNA"/>
</dbReference>
<name>A0A174JVJ0_BACUN</name>
<evidence type="ECO:0000313" key="8">
    <source>
        <dbReference type="Proteomes" id="UP000095788"/>
    </source>
</evidence>
<evidence type="ECO:0000313" key="1">
    <source>
        <dbReference type="EMBL" id="CUP03803.1"/>
    </source>
</evidence>
<evidence type="ECO:0000313" key="5">
    <source>
        <dbReference type="Proteomes" id="UP000095419"/>
    </source>
</evidence>
<reference evidence="5 6" key="1">
    <citation type="submission" date="2015-09" db="EMBL/GenBank/DDBJ databases">
        <authorList>
            <consortium name="Pathogen Informatics"/>
        </authorList>
    </citation>
    <scope>NUCLEOTIDE SEQUENCE [LARGE SCALE GENOMIC DNA]</scope>
    <source>
        <strain evidence="3 5">2789STDY5608791</strain>
        <strain evidence="1 6">2789STDY5834847</strain>
        <strain evidence="2 7">2789STDY5834898</strain>
        <strain evidence="4 8">2789STDY5834942</strain>
    </source>
</reference>
<accession>A0A174JVJ0</accession>
<dbReference type="Proteomes" id="UP000095419">
    <property type="component" value="Unassembled WGS sequence"/>
</dbReference>
<sequence length="29" mass="3492">MDDFLQLVASRQSDRAYDMTRAVEPEKYR</sequence>
<dbReference type="EMBL" id="CZBF01000007">
    <property type="protein sequence ID" value="CUQ24180.1"/>
    <property type="molecule type" value="Genomic_DNA"/>
</dbReference>
<evidence type="ECO:0000313" key="3">
    <source>
        <dbReference type="EMBL" id="CUP34641.1"/>
    </source>
</evidence>
<dbReference type="EMBL" id="CYZF01000011">
    <property type="protein sequence ID" value="CUP34641.1"/>
    <property type="molecule type" value="Genomic_DNA"/>
</dbReference>
<evidence type="ECO:0000313" key="2">
    <source>
        <dbReference type="EMBL" id="CUP18453.1"/>
    </source>
</evidence>
<organism evidence="1 6">
    <name type="scientific">Bacteroides uniformis</name>
    <dbReference type="NCBI Taxonomy" id="820"/>
    <lineage>
        <taxon>Bacteria</taxon>
        <taxon>Pseudomonadati</taxon>
        <taxon>Bacteroidota</taxon>
        <taxon>Bacteroidia</taxon>
        <taxon>Bacteroidales</taxon>
        <taxon>Bacteroidaceae</taxon>
        <taxon>Bacteroides</taxon>
    </lineage>
</organism>
<dbReference type="EMBL" id="CZAO01000004">
    <property type="protein sequence ID" value="CUP18453.1"/>
    <property type="molecule type" value="Genomic_DNA"/>
</dbReference>
<evidence type="ECO:0000313" key="7">
    <source>
        <dbReference type="Proteomes" id="UP000095766"/>
    </source>
</evidence>
<evidence type="ECO:0000313" key="4">
    <source>
        <dbReference type="EMBL" id="CUQ24180.1"/>
    </source>
</evidence>
<proteinExistence type="predicted"/>
<protein>
    <submittedName>
        <fullName evidence="1">Putative nitroreductase</fullName>
    </submittedName>
</protein>
<dbReference type="Proteomes" id="UP000095788">
    <property type="component" value="Unassembled WGS sequence"/>
</dbReference>